<evidence type="ECO:0000256" key="4">
    <source>
        <dbReference type="SAM" id="MobiDB-lite"/>
    </source>
</evidence>
<name>A0A0H2MIX3_9PROT</name>
<protein>
    <recommendedName>
        <fullName evidence="1">diguanylate cyclase</fullName>
        <ecNumber evidence="1">2.7.7.65</ecNumber>
    </recommendedName>
</protein>
<dbReference type="Pfam" id="PF00990">
    <property type="entry name" value="GGDEF"/>
    <property type="match status" value="1"/>
</dbReference>
<evidence type="ECO:0000313" key="7">
    <source>
        <dbReference type="Proteomes" id="UP000035444"/>
    </source>
</evidence>
<dbReference type="SMART" id="SM00267">
    <property type="entry name" value="GGDEF"/>
    <property type="match status" value="1"/>
</dbReference>
<dbReference type="Gene3D" id="3.30.70.270">
    <property type="match status" value="1"/>
</dbReference>
<dbReference type="EC" id="2.7.7.65" evidence="1"/>
<dbReference type="InterPro" id="IPR029787">
    <property type="entry name" value="Nucleotide_cyclase"/>
</dbReference>
<accession>A0A0H2MIX3</accession>
<evidence type="ECO:0000256" key="3">
    <source>
        <dbReference type="SAM" id="Coils"/>
    </source>
</evidence>
<comment type="caution">
    <text evidence="6">The sequence shown here is derived from an EMBL/GenBank/DDBJ whole genome shotgun (WGS) entry which is preliminary data.</text>
</comment>
<dbReference type="PROSITE" id="PS50887">
    <property type="entry name" value="GGDEF"/>
    <property type="match status" value="1"/>
</dbReference>
<dbReference type="InterPro" id="IPR043128">
    <property type="entry name" value="Rev_trsase/Diguanyl_cyclase"/>
</dbReference>
<dbReference type="PATRIC" id="fig|1489064.4.peg.1106"/>
<dbReference type="AlphaFoldDB" id="A0A0H2MIX3"/>
<organism evidence="6 7">
    <name type="scientific">Kiloniella spongiae</name>
    <dbReference type="NCBI Taxonomy" id="1489064"/>
    <lineage>
        <taxon>Bacteria</taxon>
        <taxon>Pseudomonadati</taxon>
        <taxon>Pseudomonadota</taxon>
        <taxon>Alphaproteobacteria</taxon>
        <taxon>Rhodospirillales</taxon>
        <taxon>Kiloniellaceae</taxon>
        <taxon>Kiloniella</taxon>
    </lineage>
</organism>
<sequence>MKVQRPTGGTGSVSSVGRVSAAPSVKPAQRVDGVSDATAPVDVASIGGIPEAEFTPKVRAAIEKLMKEVQDVRQELDQAKKRVDYLEKLADQDVLTPVLNRRAFVRELDRMMAYSERYEVPGSVIYIDVNGMKEINDGLGHEAGDEAIKHVASTLVRNVRSSDIVGRLGGDEFGVILLQASPDIAAEKAQFLSGEVAKIPFDYEGNSVNVHVSHGVHNFQGGDADSALKAADMAMYEQKKAKQQASEETDVS</sequence>
<dbReference type="InterPro" id="IPR050469">
    <property type="entry name" value="Diguanylate_Cyclase"/>
</dbReference>
<dbReference type="InterPro" id="IPR000160">
    <property type="entry name" value="GGDEF_dom"/>
</dbReference>
<proteinExistence type="predicted"/>
<comment type="catalytic activity">
    <reaction evidence="2">
        <text>2 GTP = 3',3'-c-di-GMP + 2 diphosphate</text>
        <dbReference type="Rhea" id="RHEA:24898"/>
        <dbReference type="ChEBI" id="CHEBI:33019"/>
        <dbReference type="ChEBI" id="CHEBI:37565"/>
        <dbReference type="ChEBI" id="CHEBI:58805"/>
        <dbReference type="EC" id="2.7.7.65"/>
    </reaction>
</comment>
<dbReference type="RefSeq" id="WP_047762263.1">
    <property type="nucleotide sequence ID" value="NZ_LAQL01000002.1"/>
</dbReference>
<evidence type="ECO:0000313" key="6">
    <source>
        <dbReference type="EMBL" id="KLN62136.1"/>
    </source>
</evidence>
<gene>
    <name evidence="6" type="ORF">WH96_00945</name>
</gene>
<feature type="coiled-coil region" evidence="3">
    <location>
        <begin position="59"/>
        <end position="89"/>
    </location>
</feature>
<dbReference type="SUPFAM" id="SSF55073">
    <property type="entry name" value="Nucleotide cyclase"/>
    <property type="match status" value="1"/>
</dbReference>
<dbReference type="NCBIfam" id="TIGR00254">
    <property type="entry name" value="GGDEF"/>
    <property type="match status" value="1"/>
</dbReference>
<keyword evidence="7" id="KW-1185">Reference proteome</keyword>
<dbReference type="STRING" id="1489064.WH96_00945"/>
<dbReference type="Proteomes" id="UP000035444">
    <property type="component" value="Unassembled WGS sequence"/>
</dbReference>
<evidence type="ECO:0000256" key="1">
    <source>
        <dbReference type="ARBA" id="ARBA00012528"/>
    </source>
</evidence>
<feature type="region of interest" description="Disordered" evidence="4">
    <location>
        <begin position="1"/>
        <end position="33"/>
    </location>
</feature>
<dbReference type="CDD" id="cd01949">
    <property type="entry name" value="GGDEF"/>
    <property type="match status" value="1"/>
</dbReference>
<dbReference type="PANTHER" id="PTHR45138">
    <property type="entry name" value="REGULATORY COMPONENTS OF SENSORY TRANSDUCTION SYSTEM"/>
    <property type="match status" value="1"/>
</dbReference>
<feature type="domain" description="GGDEF" evidence="5">
    <location>
        <begin position="120"/>
        <end position="251"/>
    </location>
</feature>
<dbReference type="PANTHER" id="PTHR45138:SF9">
    <property type="entry name" value="DIGUANYLATE CYCLASE DGCM-RELATED"/>
    <property type="match status" value="1"/>
</dbReference>
<keyword evidence="3" id="KW-0175">Coiled coil</keyword>
<dbReference type="EMBL" id="LAQL01000002">
    <property type="protein sequence ID" value="KLN62136.1"/>
    <property type="molecule type" value="Genomic_DNA"/>
</dbReference>
<reference evidence="6 7" key="1">
    <citation type="submission" date="2015-03" db="EMBL/GenBank/DDBJ databases">
        <title>Genome Sequence of Kiloniella spongiae MEBiC09566, isolated from a marine sponge.</title>
        <authorList>
            <person name="Shao Z."/>
            <person name="Wang L."/>
            <person name="Li X."/>
        </authorList>
    </citation>
    <scope>NUCLEOTIDE SEQUENCE [LARGE SCALE GENOMIC DNA]</scope>
    <source>
        <strain evidence="6 7">MEBiC09566</strain>
    </source>
</reference>
<dbReference type="OrthoDB" id="9793210at2"/>
<feature type="compositionally biased region" description="Low complexity" evidence="4">
    <location>
        <begin position="12"/>
        <end position="25"/>
    </location>
</feature>
<evidence type="ECO:0000256" key="2">
    <source>
        <dbReference type="ARBA" id="ARBA00034247"/>
    </source>
</evidence>
<evidence type="ECO:0000259" key="5">
    <source>
        <dbReference type="PROSITE" id="PS50887"/>
    </source>
</evidence>
<dbReference type="GO" id="GO:0052621">
    <property type="term" value="F:diguanylate cyclase activity"/>
    <property type="evidence" value="ECO:0007669"/>
    <property type="project" value="UniProtKB-EC"/>
</dbReference>